<comment type="caution">
    <text evidence="2">The sequence shown here is derived from an EMBL/GenBank/DDBJ whole genome shotgun (WGS) entry which is preliminary data.</text>
</comment>
<dbReference type="EMBL" id="PVNL01000096">
    <property type="protein sequence ID" value="PRQ05212.1"/>
    <property type="molecule type" value="Genomic_DNA"/>
</dbReference>
<feature type="compositionally biased region" description="Acidic residues" evidence="1">
    <location>
        <begin position="118"/>
        <end position="128"/>
    </location>
</feature>
<reference evidence="2 3" key="1">
    <citation type="submission" date="2018-03" db="EMBL/GenBank/DDBJ databases">
        <title>Draft Genome Sequences of the Obligatory Marine Myxobacteria Enhygromyxa salina SWB007.</title>
        <authorList>
            <person name="Poehlein A."/>
            <person name="Moghaddam J.A."/>
            <person name="Harms H."/>
            <person name="Alanjari M."/>
            <person name="Koenig G.M."/>
            <person name="Daniel R."/>
            <person name="Schaeberle T.F."/>
        </authorList>
    </citation>
    <scope>NUCLEOTIDE SEQUENCE [LARGE SCALE GENOMIC DNA]</scope>
    <source>
        <strain evidence="2 3">SWB007</strain>
    </source>
</reference>
<name>A0A2S9YJJ2_9BACT</name>
<protein>
    <submittedName>
        <fullName evidence="2">Uncharacterized protein</fullName>
    </submittedName>
</protein>
<dbReference type="OrthoDB" id="9932491at2"/>
<evidence type="ECO:0000256" key="1">
    <source>
        <dbReference type="SAM" id="MobiDB-lite"/>
    </source>
</evidence>
<evidence type="ECO:0000313" key="3">
    <source>
        <dbReference type="Proteomes" id="UP000238823"/>
    </source>
</evidence>
<feature type="region of interest" description="Disordered" evidence="1">
    <location>
        <begin position="108"/>
        <end position="128"/>
    </location>
</feature>
<dbReference type="RefSeq" id="WP_146158051.1">
    <property type="nucleotide sequence ID" value="NZ_PVNL01000096.1"/>
</dbReference>
<dbReference type="Proteomes" id="UP000238823">
    <property type="component" value="Unassembled WGS sequence"/>
</dbReference>
<organism evidence="2 3">
    <name type="scientific">Enhygromyxa salina</name>
    <dbReference type="NCBI Taxonomy" id="215803"/>
    <lineage>
        <taxon>Bacteria</taxon>
        <taxon>Pseudomonadati</taxon>
        <taxon>Myxococcota</taxon>
        <taxon>Polyangia</taxon>
        <taxon>Nannocystales</taxon>
        <taxon>Nannocystaceae</taxon>
        <taxon>Enhygromyxa</taxon>
    </lineage>
</organism>
<accession>A0A2S9YJJ2</accession>
<gene>
    <name evidence="2" type="ORF">ENSA7_46620</name>
</gene>
<sequence>MSEHDQDDQCTQGSRGNGPDTGFLDFELHKVMFDEAESLVREAYRELIKDAAKRRLEQRWGERITALANLAVDEAMADADANLQIQALIEARNQARQSLDARVQGIVRGESSAIADPPDPDADADADS</sequence>
<feature type="region of interest" description="Disordered" evidence="1">
    <location>
        <begin position="1"/>
        <end position="21"/>
    </location>
</feature>
<dbReference type="AlphaFoldDB" id="A0A2S9YJJ2"/>
<proteinExistence type="predicted"/>
<evidence type="ECO:0000313" key="2">
    <source>
        <dbReference type="EMBL" id="PRQ05212.1"/>
    </source>
</evidence>